<dbReference type="GO" id="GO:0003964">
    <property type="term" value="F:RNA-directed DNA polymerase activity"/>
    <property type="evidence" value="ECO:0007669"/>
    <property type="project" value="UniProtKB-KW"/>
</dbReference>
<feature type="region of interest" description="Disordered" evidence="1">
    <location>
        <begin position="85"/>
        <end position="104"/>
    </location>
</feature>
<dbReference type="AlphaFoldDB" id="A0A396G9Z0"/>
<feature type="compositionally biased region" description="Basic and acidic residues" evidence="1">
    <location>
        <begin position="90"/>
        <end position="104"/>
    </location>
</feature>
<keyword evidence="3" id="KW-0808">Transferase</keyword>
<dbReference type="Proteomes" id="UP000265566">
    <property type="component" value="Chromosome 8"/>
</dbReference>
<dbReference type="Pfam" id="PF07727">
    <property type="entry name" value="RVT_2"/>
    <property type="match status" value="1"/>
</dbReference>
<keyword evidence="3" id="KW-0695">RNA-directed DNA polymerase</keyword>
<proteinExistence type="predicted"/>
<feature type="domain" description="Reverse transcriptase Ty1/copia-type" evidence="2">
    <location>
        <begin position="6"/>
        <end position="53"/>
    </location>
</feature>
<dbReference type="Gramene" id="rna44614">
    <property type="protein sequence ID" value="RHN38656.1"/>
    <property type="gene ID" value="gene44614"/>
</dbReference>
<dbReference type="InterPro" id="IPR013103">
    <property type="entry name" value="RVT_2"/>
</dbReference>
<organism evidence="3">
    <name type="scientific">Medicago truncatula</name>
    <name type="common">Barrel medic</name>
    <name type="synonym">Medicago tribuloides</name>
    <dbReference type="NCBI Taxonomy" id="3880"/>
    <lineage>
        <taxon>Eukaryota</taxon>
        <taxon>Viridiplantae</taxon>
        <taxon>Streptophyta</taxon>
        <taxon>Embryophyta</taxon>
        <taxon>Tracheophyta</taxon>
        <taxon>Spermatophyta</taxon>
        <taxon>Magnoliopsida</taxon>
        <taxon>eudicotyledons</taxon>
        <taxon>Gunneridae</taxon>
        <taxon>Pentapetalae</taxon>
        <taxon>rosids</taxon>
        <taxon>fabids</taxon>
        <taxon>Fabales</taxon>
        <taxon>Fabaceae</taxon>
        <taxon>Papilionoideae</taxon>
        <taxon>50 kb inversion clade</taxon>
        <taxon>NPAAA clade</taxon>
        <taxon>Hologalegina</taxon>
        <taxon>IRL clade</taxon>
        <taxon>Trifolieae</taxon>
        <taxon>Medicago</taxon>
    </lineage>
</organism>
<comment type="caution">
    <text evidence="3">The sequence shown here is derived from an EMBL/GenBank/DDBJ whole genome shotgun (WGS) entry which is preliminary data.</text>
</comment>
<sequence>MNPDGTVSKHKARLVARGFLQRYGVDYNEVFALVARLENGRLVVALDSRMEFKASKMGKVMHHQKYIGELLEKFDMTDCNTVTNPSETNAKLDECSNEEKVEAT</sequence>
<accession>A0A396G9Z0</accession>
<dbReference type="EMBL" id="PSQE01000008">
    <property type="protein sequence ID" value="RHN38656.1"/>
    <property type="molecule type" value="Genomic_DNA"/>
</dbReference>
<gene>
    <name evidence="3" type="ORF">MtrunA17_Chr8g0335551</name>
</gene>
<evidence type="ECO:0000256" key="1">
    <source>
        <dbReference type="SAM" id="MobiDB-lite"/>
    </source>
</evidence>
<reference evidence="3" key="1">
    <citation type="journal article" date="2018" name="Nat. Plants">
        <title>Whole-genome landscape of Medicago truncatula symbiotic genes.</title>
        <authorList>
            <person name="Pecrix Y."/>
            <person name="Gamas P."/>
            <person name="Carrere S."/>
        </authorList>
    </citation>
    <scope>NUCLEOTIDE SEQUENCE</scope>
    <source>
        <tissue evidence="3">Leaves</tissue>
    </source>
</reference>
<name>A0A396G9Z0_MEDTR</name>
<evidence type="ECO:0000313" key="3">
    <source>
        <dbReference type="EMBL" id="RHN38656.1"/>
    </source>
</evidence>
<evidence type="ECO:0000259" key="2">
    <source>
        <dbReference type="Pfam" id="PF07727"/>
    </source>
</evidence>
<protein>
    <submittedName>
        <fullName evidence="3">Putative reverse transcriptase, RNA-dependent DNA polymerase</fullName>
    </submittedName>
</protein>
<keyword evidence="3" id="KW-0548">Nucleotidyltransferase</keyword>